<dbReference type="Gene3D" id="2.130.10.120">
    <property type="entry name" value="Prolyl oligopeptidase, N-terminal domain"/>
    <property type="match status" value="1"/>
</dbReference>
<evidence type="ECO:0000256" key="4">
    <source>
        <dbReference type="ARBA" id="ARBA00016310"/>
    </source>
</evidence>
<dbReference type="AlphaFoldDB" id="A0A0K0FTU9"/>
<dbReference type="Gene3D" id="3.40.50.1820">
    <property type="entry name" value="alpha/beta hydrolase"/>
    <property type="match status" value="1"/>
</dbReference>
<dbReference type="GO" id="GO:0004252">
    <property type="term" value="F:serine-type endopeptidase activity"/>
    <property type="evidence" value="ECO:0007669"/>
    <property type="project" value="UniProtKB-EC"/>
</dbReference>
<feature type="domain" description="Peptidase S9A N-terminal" evidence="11">
    <location>
        <begin position="307"/>
        <end position="708"/>
    </location>
</feature>
<dbReference type="Proteomes" id="UP000035680">
    <property type="component" value="Unassembled WGS sequence"/>
</dbReference>
<keyword evidence="6" id="KW-0378">Hydrolase</keyword>
<feature type="compositionally biased region" description="Low complexity" evidence="9">
    <location>
        <begin position="232"/>
        <end position="269"/>
    </location>
</feature>
<keyword evidence="5" id="KW-0645">Protease</keyword>
<evidence type="ECO:0000256" key="7">
    <source>
        <dbReference type="ARBA" id="ARBA00022825"/>
    </source>
</evidence>
<feature type="compositionally biased region" description="Low complexity" evidence="9">
    <location>
        <begin position="136"/>
        <end position="150"/>
    </location>
</feature>
<feature type="compositionally biased region" description="Low complexity" evidence="9">
    <location>
        <begin position="184"/>
        <end position="196"/>
    </location>
</feature>
<dbReference type="GO" id="GO:0070012">
    <property type="term" value="F:oligopeptidase activity"/>
    <property type="evidence" value="ECO:0007669"/>
    <property type="project" value="TreeGrafter"/>
</dbReference>
<keyword evidence="7" id="KW-0720">Serine protease</keyword>
<name>A0A0K0FTU9_STRVS</name>
<evidence type="ECO:0000256" key="9">
    <source>
        <dbReference type="SAM" id="MobiDB-lite"/>
    </source>
</evidence>
<dbReference type="PANTHER" id="PTHR42881">
    <property type="entry name" value="PROLYL ENDOPEPTIDASE"/>
    <property type="match status" value="1"/>
</dbReference>
<dbReference type="InterPro" id="IPR051167">
    <property type="entry name" value="Prolyl_oligopep/macrocyclase"/>
</dbReference>
<reference evidence="12" key="1">
    <citation type="submission" date="2014-07" db="EMBL/GenBank/DDBJ databases">
        <authorList>
            <person name="Martin A.A"/>
            <person name="De Silva N."/>
        </authorList>
    </citation>
    <scope>NUCLEOTIDE SEQUENCE</scope>
</reference>
<evidence type="ECO:0000256" key="2">
    <source>
        <dbReference type="ARBA" id="ARBA00005228"/>
    </source>
</evidence>
<feature type="compositionally biased region" description="Low complexity" evidence="9">
    <location>
        <begin position="208"/>
        <end position="220"/>
    </location>
</feature>
<evidence type="ECO:0000256" key="8">
    <source>
        <dbReference type="ARBA" id="ARBA00029698"/>
    </source>
</evidence>
<reference evidence="13" key="2">
    <citation type="submission" date="2015-08" db="UniProtKB">
        <authorList>
            <consortium name="WormBaseParasite"/>
        </authorList>
    </citation>
    <scope>IDENTIFICATION</scope>
</reference>
<comment type="catalytic activity">
    <reaction evidence="1">
        <text>Hydrolysis of Pro-|-Xaa &gt;&gt; Ala-|-Xaa in oligopeptides.</text>
        <dbReference type="EC" id="3.4.21.26"/>
    </reaction>
</comment>
<feature type="compositionally biased region" description="Basic and acidic residues" evidence="9">
    <location>
        <begin position="8"/>
        <end position="32"/>
    </location>
</feature>
<dbReference type="GO" id="GO:0006508">
    <property type="term" value="P:proteolysis"/>
    <property type="evidence" value="ECO:0007669"/>
    <property type="project" value="UniProtKB-KW"/>
</dbReference>
<organism evidence="12 13">
    <name type="scientific">Strongyloides venezuelensis</name>
    <name type="common">Threadworm</name>
    <dbReference type="NCBI Taxonomy" id="75913"/>
    <lineage>
        <taxon>Eukaryota</taxon>
        <taxon>Metazoa</taxon>
        <taxon>Ecdysozoa</taxon>
        <taxon>Nematoda</taxon>
        <taxon>Chromadorea</taxon>
        <taxon>Rhabditida</taxon>
        <taxon>Tylenchina</taxon>
        <taxon>Panagrolaimomorpha</taxon>
        <taxon>Strongyloidoidea</taxon>
        <taxon>Strongyloididae</taxon>
        <taxon>Strongyloides</taxon>
    </lineage>
</organism>
<dbReference type="PRINTS" id="PR00862">
    <property type="entry name" value="PROLIGOPTASE"/>
</dbReference>
<evidence type="ECO:0000259" key="11">
    <source>
        <dbReference type="Pfam" id="PF02897"/>
    </source>
</evidence>
<dbReference type="WBParaSite" id="SVE_1576100.1">
    <property type="protein sequence ID" value="SVE_1576100.1"/>
    <property type="gene ID" value="SVE_1576100"/>
</dbReference>
<feature type="domain" description="Peptidase S9 prolyl oligopeptidase catalytic" evidence="10">
    <location>
        <begin position="788"/>
        <end position="1010"/>
    </location>
</feature>
<keyword evidence="12" id="KW-1185">Reference proteome</keyword>
<evidence type="ECO:0000256" key="3">
    <source>
        <dbReference type="ARBA" id="ARBA00011897"/>
    </source>
</evidence>
<proteinExistence type="inferred from homology"/>
<evidence type="ECO:0000313" key="13">
    <source>
        <dbReference type="WBParaSite" id="SVE_1576100.1"/>
    </source>
</evidence>
<dbReference type="InterPro" id="IPR023302">
    <property type="entry name" value="Pept_S9A_N"/>
</dbReference>
<dbReference type="EC" id="3.4.21.26" evidence="3"/>
<dbReference type="InterPro" id="IPR002470">
    <property type="entry name" value="Peptidase_S9A"/>
</dbReference>
<feature type="compositionally biased region" description="Low complexity" evidence="9">
    <location>
        <begin position="160"/>
        <end position="172"/>
    </location>
</feature>
<dbReference type="InterPro" id="IPR029058">
    <property type="entry name" value="AB_hydrolase_fold"/>
</dbReference>
<evidence type="ECO:0000256" key="6">
    <source>
        <dbReference type="ARBA" id="ARBA00022801"/>
    </source>
</evidence>
<dbReference type="Pfam" id="PF00326">
    <property type="entry name" value="Peptidase_S9"/>
    <property type="match status" value="1"/>
</dbReference>
<comment type="similarity">
    <text evidence="2">Belongs to the peptidase S9A family.</text>
</comment>
<dbReference type="SUPFAM" id="SSF53474">
    <property type="entry name" value="alpha/beta-Hydrolases"/>
    <property type="match status" value="1"/>
</dbReference>
<feature type="compositionally biased region" description="Basic residues" evidence="9">
    <location>
        <begin position="41"/>
        <end position="58"/>
    </location>
</feature>
<evidence type="ECO:0000313" key="12">
    <source>
        <dbReference type="Proteomes" id="UP000035680"/>
    </source>
</evidence>
<dbReference type="GO" id="GO:0005829">
    <property type="term" value="C:cytosol"/>
    <property type="evidence" value="ECO:0007669"/>
    <property type="project" value="TreeGrafter"/>
</dbReference>
<sequence length="1017" mass="115763">MLPYPPIDAKKSKKTNDNDEEKALVDAGDKNGNEVTDSSIKKYKKQKGKKGKSKHKVIVKGNGKNKTAIHIHIHKLPPHCGPIKPKPPRPGKTTPKGPTTTTGKTKSPKPSSGGKTTTSREPTTTTRKTKKPKPPSGGKTTTPKGPTTTTRKTKSPKPPSGGKTTTPRGPTTTRRKTKSPKPPSGGKTTTPSGPTTTRRKTKSPKPPSGGKTTTPRGPTTTRRKTKSPKPPSGGKTTTPKGPTTTTRKTKSPKPSSGGKTTTPPRTTTPRRSECDDWRDYYYERYHSTIKINVTEYIQAERCEKNCYDVISERHVYDYYRVFESLRNKKTVDFVKKLNKLSYKYLSSISIRNYIERKIISFSSYSKYGLFEKHGRYVYYKYRRSSENQDSIWRRDGYMGKGEIFLNISEIDMTGKTTIVQVSFSRDDRYMSYATSVSGSNLWTIKFKETDKKYSKIKDELKYVFSPFMGFAYGAKGFFYSAFSDKKGKLITSFVDAKEMHHTLFYHRFGTNQKDDILIDKVSNIPNVFVHGWVSHDERMLFVRYSLGNSDTHHSIKFLRLHKISESSIKKGIQLEPLFTKYDAHYSIIDSLFDKVIILTTKNAPNGRVVKINIQTANQSEKYWKDIIRGDSKKVFKNVQAVGQNYLYINYMENVTNKAFLYDKRNGRMLTQLNFETSHYVEFSGSIFNSRFFIRVMDQVIPQIIYTGNTLDLKRISKKRPFKLKVVESTEISGIEKKDYVIRTLYYQSFDKTMVPMFIFHRKDMKLDGQNPVLLESYGAFGISSFPTYSPSNLMFVTHFSGIYAIAGIRGGGEYGEKWHKAGTGKNKNNTFNDFIVAAEYLIKNNYTRPAKLAIRGGTDGGLLVAVVSRLRPDLFGSVIMGSPLLDMVRFTKLNFGLSWIGEYGNPDNKEDIEYLLTYSPYHNIKMPLRPVQWPCTLILTSLNNQNIHAAHTLKYTAELYHVLRKNGIKHQRNPVLVSVTEEEKQTTTVTQKQLVKTTVDEFSFVKETLNIKWRYSS</sequence>
<feature type="region of interest" description="Disordered" evidence="9">
    <location>
        <begin position="1"/>
        <end position="273"/>
    </location>
</feature>
<evidence type="ECO:0000256" key="5">
    <source>
        <dbReference type="ARBA" id="ARBA00022670"/>
    </source>
</evidence>
<feature type="compositionally biased region" description="Basic residues" evidence="9">
    <location>
        <begin position="67"/>
        <end position="77"/>
    </location>
</feature>
<dbReference type="InterPro" id="IPR001375">
    <property type="entry name" value="Peptidase_S9_cat"/>
</dbReference>
<dbReference type="SUPFAM" id="SSF50993">
    <property type="entry name" value="Peptidase/esterase 'gauge' domain"/>
    <property type="match status" value="1"/>
</dbReference>
<evidence type="ECO:0000259" key="10">
    <source>
        <dbReference type="Pfam" id="PF00326"/>
    </source>
</evidence>
<feature type="compositionally biased region" description="Low complexity" evidence="9">
    <location>
        <begin position="91"/>
        <end position="126"/>
    </location>
</feature>
<accession>A0A0K0FTU9</accession>
<dbReference type="Pfam" id="PF02897">
    <property type="entry name" value="Peptidase_S9_N"/>
    <property type="match status" value="1"/>
</dbReference>
<evidence type="ECO:0000256" key="1">
    <source>
        <dbReference type="ARBA" id="ARBA00001070"/>
    </source>
</evidence>
<dbReference type="PANTHER" id="PTHR42881:SF2">
    <property type="entry name" value="PROLYL ENDOPEPTIDASE"/>
    <property type="match status" value="1"/>
</dbReference>
<protein>
    <recommendedName>
        <fullName evidence="4">Prolyl endopeptidase</fullName>
        <ecNumber evidence="3">3.4.21.26</ecNumber>
    </recommendedName>
    <alternativeName>
        <fullName evidence="8">Post-proline cleaving enzyme</fullName>
    </alternativeName>
</protein>